<protein>
    <submittedName>
        <fullName evidence="2">Uncharacterized protein</fullName>
    </submittedName>
</protein>
<dbReference type="AlphaFoldDB" id="A0AAU7R910"/>
<sequence length="370" mass="40192">MANAKKRTTINPVEALAESRTRLAEARDLLARREDEHAQVQEETADLRDRLDMGDETVTASDLATADLAIERATRLIGAARRALQEAERAADFAEAQAYPTLAEWLLPIIEKNVFDFGLFGFPTSVVPEPPAEPAVPAVYLFQTEPTRADVSTGILAGTVHMSIVVPEGAPFNGEQVRNALAELVDRKGAAEVTVMLNHRPDGCGIRINLNDVRPDNPVISPEEPSTDTIAEVAFNVAKAMARAGGERTIRDRWVGDMMTGMNAGEGRTVYNVHVYVASHELAKQTRDGDLIRRTVQADFEVSGYYGLEALAERTRETVVKQKGVFVPGVGRVESATVTGVELVPGDKAKRISEHAKVKATFVLISRAAV</sequence>
<keyword evidence="1" id="KW-0175">Coiled coil</keyword>
<evidence type="ECO:0000313" key="2">
    <source>
        <dbReference type="EMBL" id="XBT84647.1"/>
    </source>
</evidence>
<evidence type="ECO:0000256" key="1">
    <source>
        <dbReference type="SAM" id="Coils"/>
    </source>
</evidence>
<organism evidence="2">
    <name type="scientific">Micromonospora sp. HUAS YX12</name>
    <dbReference type="NCBI Taxonomy" id="3156396"/>
    <lineage>
        <taxon>Bacteria</taxon>
        <taxon>Bacillati</taxon>
        <taxon>Actinomycetota</taxon>
        <taxon>Actinomycetes</taxon>
        <taxon>Micromonosporales</taxon>
        <taxon>Micromonosporaceae</taxon>
        <taxon>Micromonospora</taxon>
    </lineage>
</organism>
<dbReference type="EMBL" id="CP157974">
    <property type="protein sequence ID" value="XBT84647.1"/>
    <property type="molecule type" value="Genomic_DNA"/>
</dbReference>
<reference evidence="2" key="1">
    <citation type="submission" date="2024-06" db="EMBL/GenBank/DDBJ databases">
        <title>Micromonospora sp. strain HUAS YX12 genome sequences.</title>
        <authorList>
            <person name="Mo P."/>
        </authorList>
    </citation>
    <scope>NUCLEOTIDE SEQUENCE</scope>
    <source>
        <strain evidence="2">HUAS YX12</strain>
    </source>
</reference>
<dbReference type="RefSeq" id="WP_349880828.1">
    <property type="nucleotide sequence ID" value="NZ_CP157974.1"/>
</dbReference>
<gene>
    <name evidence="2" type="ORF">ABIH81_14930</name>
</gene>
<feature type="coiled-coil region" evidence="1">
    <location>
        <begin position="16"/>
        <end position="97"/>
    </location>
</feature>
<name>A0AAU7R910_9ACTN</name>
<proteinExistence type="predicted"/>
<accession>A0AAU7R910</accession>